<dbReference type="RefSeq" id="WP_128699894.1">
    <property type="nucleotide sequence ID" value="NZ_CP019384.1"/>
</dbReference>
<dbReference type="GO" id="GO:0016301">
    <property type="term" value="F:kinase activity"/>
    <property type="evidence" value="ECO:0007669"/>
    <property type="project" value="UniProtKB-KW"/>
</dbReference>
<gene>
    <name evidence="14" type="ORF">BU251_05285</name>
</gene>
<proteinExistence type="inferred from homology"/>
<sequence length="165" mass="18207">MICYIGLGSNLGDRLENIRRAVDLLKASPGVGILRLSAVYETAPWDTDTKQPDYLNLVAEVETTIDPLGLLGLLGEIERALGRKRLEPKGPRTIDLDILYCGSQIVKRAGLTIPHPGARARFFVLKPLADLVPDFVDPQTQKTVARMLGGIGDQGRWRKFCEKIV</sequence>
<evidence type="ECO:0000256" key="1">
    <source>
        <dbReference type="ARBA" id="ARBA00005051"/>
    </source>
</evidence>
<dbReference type="PANTHER" id="PTHR43071">
    <property type="entry name" value="2-AMINO-4-HYDROXY-6-HYDROXYMETHYLDIHYDROPTERIDINE PYROPHOSPHOKINASE"/>
    <property type="match status" value="1"/>
</dbReference>
<dbReference type="NCBIfam" id="TIGR01498">
    <property type="entry name" value="folK"/>
    <property type="match status" value="1"/>
</dbReference>
<comment type="pathway">
    <text evidence="1">Cofactor biosynthesis; tetrahydrofolate biosynthesis; 2-amino-4-hydroxy-6-hydroxymethyl-7,8-dihydropteridine diphosphate from 7,8-dihydroneopterin triphosphate: step 4/4.</text>
</comment>
<evidence type="ECO:0000256" key="12">
    <source>
        <dbReference type="ARBA" id="ARBA00033413"/>
    </source>
</evidence>
<evidence type="ECO:0000313" key="15">
    <source>
        <dbReference type="Proteomes" id="UP000287243"/>
    </source>
</evidence>
<keyword evidence="7 14" id="KW-0418">Kinase</keyword>
<dbReference type="UniPathway" id="UPA00077">
    <property type="reaction ID" value="UER00155"/>
</dbReference>
<feature type="domain" description="7,8-dihydro-6-hydroxymethylpterin-pyrophosphokinase" evidence="13">
    <location>
        <begin position="4"/>
        <end position="133"/>
    </location>
</feature>
<evidence type="ECO:0000256" key="5">
    <source>
        <dbReference type="ARBA" id="ARBA00022679"/>
    </source>
</evidence>
<dbReference type="KEGG" id="vai:BU251_05285"/>
<accession>A0A410P5D1</accession>
<evidence type="ECO:0000256" key="10">
    <source>
        <dbReference type="ARBA" id="ARBA00029409"/>
    </source>
</evidence>
<evidence type="ECO:0000256" key="7">
    <source>
        <dbReference type="ARBA" id="ARBA00022777"/>
    </source>
</evidence>
<evidence type="ECO:0000256" key="11">
    <source>
        <dbReference type="ARBA" id="ARBA00029766"/>
    </source>
</evidence>
<keyword evidence="8" id="KW-0067">ATP-binding</keyword>
<keyword evidence="15" id="KW-1185">Reference proteome</keyword>
<evidence type="ECO:0000256" key="3">
    <source>
        <dbReference type="ARBA" id="ARBA00013253"/>
    </source>
</evidence>
<reference evidence="14 15" key="1">
    <citation type="submission" date="2017-01" db="EMBL/GenBank/DDBJ databases">
        <title>First insights into the biology of 'candidatus Vampirococcus archaeovorus'.</title>
        <authorList>
            <person name="Kizina J."/>
            <person name="Jordan S."/>
            <person name="Stueber K."/>
            <person name="Reinhardt R."/>
            <person name="Harder J."/>
        </authorList>
    </citation>
    <scope>NUCLEOTIDE SEQUENCE [LARGE SCALE GENOMIC DNA]</scope>
    <source>
        <strain evidence="14 15">LiM</strain>
    </source>
</reference>
<dbReference type="PANTHER" id="PTHR43071:SF1">
    <property type="entry name" value="2-AMINO-4-HYDROXY-6-HYDROXYMETHYLDIHYDROPTERIDINE PYROPHOSPHOKINASE"/>
    <property type="match status" value="1"/>
</dbReference>
<dbReference type="InterPro" id="IPR035907">
    <property type="entry name" value="Hppk_sf"/>
</dbReference>
<dbReference type="Proteomes" id="UP000287243">
    <property type="component" value="Chromosome"/>
</dbReference>
<evidence type="ECO:0000256" key="9">
    <source>
        <dbReference type="ARBA" id="ARBA00022909"/>
    </source>
</evidence>
<evidence type="ECO:0000256" key="6">
    <source>
        <dbReference type="ARBA" id="ARBA00022741"/>
    </source>
</evidence>
<keyword evidence="5" id="KW-0808">Transferase</keyword>
<dbReference type="OrthoDB" id="9808041at2"/>
<dbReference type="CDD" id="cd00483">
    <property type="entry name" value="HPPK"/>
    <property type="match status" value="1"/>
</dbReference>
<dbReference type="Gene3D" id="3.30.70.560">
    <property type="entry name" value="7,8-Dihydro-6-hydroxymethylpterin-pyrophosphokinase HPPK"/>
    <property type="match status" value="1"/>
</dbReference>
<dbReference type="InterPro" id="IPR000550">
    <property type="entry name" value="Hppk"/>
</dbReference>
<organism evidence="14 15">
    <name type="scientific">Velamenicoccus archaeovorus</name>
    <dbReference type="NCBI Taxonomy" id="1930593"/>
    <lineage>
        <taxon>Bacteria</taxon>
        <taxon>Pseudomonadati</taxon>
        <taxon>Candidatus Omnitrophota</taxon>
        <taxon>Candidatus Velamenicoccus</taxon>
    </lineage>
</organism>
<dbReference type="SUPFAM" id="SSF55083">
    <property type="entry name" value="6-hydroxymethyl-7,8-dihydropterin pyrophosphokinase, HPPK"/>
    <property type="match status" value="1"/>
</dbReference>
<comment type="function">
    <text evidence="10">Catalyzes the transfer of pyrophosphate from adenosine triphosphate (ATP) to 6-hydroxymethyl-7,8-dihydropterin, an enzymatic step in folate biosynthesis pathway.</text>
</comment>
<keyword evidence="6" id="KW-0547">Nucleotide-binding</keyword>
<dbReference type="GO" id="GO:0046656">
    <property type="term" value="P:folic acid biosynthetic process"/>
    <property type="evidence" value="ECO:0007669"/>
    <property type="project" value="UniProtKB-KW"/>
</dbReference>
<keyword evidence="9" id="KW-0289">Folate biosynthesis</keyword>
<evidence type="ECO:0000256" key="4">
    <source>
        <dbReference type="ARBA" id="ARBA00016218"/>
    </source>
</evidence>
<comment type="similarity">
    <text evidence="2">Belongs to the HPPK family.</text>
</comment>
<dbReference type="GO" id="GO:0046654">
    <property type="term" value="P:tetrahydrofolate biosynthetic process"/>
    <property type="evidence" value="ECO:0007669"/>
    <property type="project" value="UniProtKB-UniPathway"/>
</dbReference>
<dbReference type="Pfam" id="PF01288">
    <property type="entry name" value="HPPK"/>
    <property type="match status" value="1"/>
</dbReference>
<dbReference type="GO" id="GO:0003848">
    <property type="term" value="F:2-amino-4-hydroxy-6-hydroxymethyldihydropteridine diphosphokinase activity"/>
    <property type="evidence" value="ECO:0007669"/>
    <property type="project" value="UniProtKB-EC"/>
</dbReference>
<name>A0A410P5D1_VELA1</name>
<dbReference type="EC" id="2.7.6.3" evidence="3"/>
<protein>
    <recommendedName>
        <fullName evidence="4">2-amino-4-hydroxy-6-hydroxymethyldihydropteridine pyrophosphokinase</fullName>
        <ecNumber evidence="3">2.7.6.3</ecNumber>
    </recommendedName>
    <alternativeName>
        <fullName evidence="11">6-hydroxymethyl-7,8-dihydropterin pyrophosphokinase</fullName>
    </alternativeName>
    <alternativeName>
        <fullName evidence="12">7,8-dihydro-6-hydroxymethylpterin-pyrophosphokinase</fullName>
    </alternativeName>
</protein>
<evidence type="ECO:0000256" key="8">
    <source>
        <dbReference type="ARBA" id="ARBA00022840"/>
    </source>
</evidence>
<dbReference type="AlphaFoldDB" id="A0A410P5D1"/>
<dbReference type="EMBL" id="CP019384">
    <property type="protein sequence ID" value="QAT17184.1"/>
    <property type="molecule type" value="Genomic_DNA"/>
</dbReference>
<evidence type="ECO:0000313" key="14">
    <source>
        <dbReference type="EMBL" id="QAT17184.1"/>
    </source>
</evidence>
<dbReference type="GO" id="GO:0005524">
    <property type="term" value="F:ATP binding"/>
    <property type="evidence" value="ECO:0007669"/>
    <property type="project" value="UniProtKB-KW"/>
</dbReference>
<evidence type="ECO:0000259" key="13">
    <source>
        <dbReference type="Pfam" id="PF01288"/>
    </source>
</evidence>
<evidence type="ECO:0000256" key="2">
    <source>
        <dbReference type="ARBA" id="ARBA00005810"/>
    </source>
</evidence>